<dbReference type="FunFam" id="3.40.50.300:FF:000398">
    <property type="entry name" value="Type IV pilus assembly ATPase PilB"/>
    <property type="match status" value="1"/>
</dbReference>
<keyword evidence="3" id="KW-0067">ATP-binding</keyword>
<accession>A0A554LU28</accession>
<evidence type="ECO:0000259" key="5">
    <source>
        <dbReference type="SMART" id="SM00382"/>
    </source>
</evidence>
<feature type="region of interest" description="Disordered" evidence="4">
    <location>
        <begin position="249"/>
        <end position="316"/>
    </location>
</feature>
<organism evidence="6 7">
    <name type="scientific">Candidatus Berkelbacteria bacterium Licking1014_2</name>
    <dbReference type="NCBI Taxonomy" id="2017146"/>
    <lineage>
        <taxon>Bacteria</taxon>
        <taxon>Candidatus Berkelbacteria</taxon>
    </lineage>
</organism>
<sequence length="731" mass="81149">MTKTILDVLLEQGKITPDKAQGLKRGDFDNEKLEKIILQRQMASVEDVAKSWAVVLNLPFIHLRGKAIPADILQIIPQELVKTYQIVSYDRENDRLKLAIGQPSRLRQDVDAVLTKISQNKKIAIDLAITTADDIAWALQGYKYQPTVHFPSLSMEIPAVSSPAVSLVNLTLPLEVLRKFPIEVAERYKMVVFEAPSPQKIKVALVDPADASAQEILNFIRRRNGLEIEVYQAPADEMTRVLERYKKAEAGEQQSTINKQQSTNNNQQTTNNKQQATNNKQQITDNRQQTTIGAPSTPSTPSTPIAESTPTPPISMEGLIEKENDLLDFLKENITQPEQLKKEIITGNIPRLLAALICLAVNMKASDIHLEGEENDLQLRFRLDGILKDINTMPLTLQPPLVARIKILSELKIDEQRIPQDGRFQVKVGDREIDLRVSTLPTINGEKIALRLLDKSSKLLGLSEIGFVGKNLKLIEEALKQPHGIILVTGPTGSGKTTTLYSMISRLDKDALNIVTLEDPVEYNIEGVNQCQIKPKIFSFADGLRSILRQDPNIIMVGEIRDKETAELVTHAALTGHLVLTTLHTNDAAGAIPRLLNMGVEPFLIASAIDIIVAQRLVRRLCPACRQEIKPPAEILEEIKKELGQLPAAAKFYRPGKCDQCLDGYSGRVGIFEVLPVDEKMEEVVVGRARANQINNIAKSSGMVTMKQDGFLKVLQGITAIEEVLRATMAE</sequence>
<evidence type="ECO:0000256" key="3">
    <source>
        <dbReference type="ARBA" id="ARBA00022840"/>
    </source>
</evidence>
<dbReference type="Gene3D" id="3.30.300.160">
    <property type="entry name" value="Type II secretion system, protein E, N-terminal domain"/>
    <property type="match status" value="1"/>
</dbReference>
<dbReference type="SMART" id="SM00382">
    <property type="entry name" value="AAA"/>
    <property type="match status" value="1"/>
</dbReference>
<evidence type="ECO:0000313" key="7">
    <source>
        <dbReference type="Proteomes" id="UP000318711"/>
    </source>
</evidence>
<dbReference type="AlphaFoldDB" id="A0A554LU28"/>
<dbReference type="Pfam" id="PF00437">
    <property type="entry name" value="T2SSE"/>
    <property type="match status" value="1"/>
</dbReference>
<dbReference type="GO" id="GO:0016887">
    <property type="term" value="F:ATP hydrolysis activity"/>
    <property type="evidence" value="ECO:0007669"/>
    <property type="project" value="TreeGrafter"/>
</dbReference>
<dbReference type="Gene3D" id="3.30.450.90">
    <property type="match status" value="1"/>
</dbReference>
<dbReference type="InterPro" id="IPR003593">
    <property type="entry name" value="AAA+_ATPase"/>
</dbReference>
<evidence type="ECO:0000313" key="6">
    <source>
        <dbReference type="EMBL" id="TSC96375.1"/>
    </source>
</evidence>
<evidence type="ECO:0000256" key="4">
    <source>
        <dbReference type="SAM" id="MobiDB-lite"/>
    </source>
</evidence>
<dbReference type="InterPro" id="IPR037257">
    <property type="entry name" value="T2SS_E_N_sf"/>
</dbReference>
<comment type="caution">
    <text evidence="6">The sequence shown here is derived from an EMBL/GenBank/DDBJ whole genome shotgun (WGS) entry which is preliminary data.</text>
</comment>
<dbReference type="SUPFAM" id="SSF160246">
    <property type="entry name" value="EspE N-terminal domain-like"/>
    <property type="match status" value="2"/>
</dbReference>
<dbReference type="PANTHER" id="PTHR30258:SF1">
    <property type="entry name" value="PROTEIN TRANSPORT PROTEIN HOFB HOMOLOG"/>
    <property type="match status" value="1"/>
</dbReference>
<gene>
    <name evidence="6" type="ORF">CEN88_363</name>
</gene>
<proteinExistence type="inferred from homology"/>
<dbReference type="InterPro" id="IPR001482">
    <property type="entry name" value="T2SS/T4SS_dom"/>
</dbReference>
<name>A0A554LU28_9BACT</name>
<dbReference type="Pfam" id="PF05157">
    <property type="entry name" value="MshEN"/>
    <property type="match status" value="2"/>
</dbReference>
<keyword evidence="2" id="KW-0547">Nucleotide-binding</keyword>
<dbReference type="GO" id="GO:0005524">
    <property type="term" value="F:ATP binding"/>
    <property type="evidence" value="ECO:0007669"/>
    <property type="project" value="UniProtKB-KW"/>
</dbReference>
<dbReference type="InterPro" id="IPR007831">
    <property type="entry name" value="T2SS_GspE_N"/>
</dbReference>
<evidence type="ECO:0000256" key="2">
    <source>
        <dbReference type="ARBA" id="ARBA00022741"/>
    </source>
</evidence>
<dbReference type="Gene3D" id="3.40.50.300">
    <property type="entry name" value="P-loop containing nucleotide triphosphate hydrolases"/>
    <property type="match status" value="1"/>
</dbReference>
<dbReference type="PANTHER" id="PTHR30258">
    <property type="entry name" value="TYPE II SECRETION SYSTEM PROTEIN GSPE-RELATED"/>
    <property type="match status" value="1"/>
</dbReference>
<dbReference type="EMBL" id="VMGL01000042">
    <property type="protein sequence ID" value="TSC96375.1"/>
    <property type="molecule type" value="Genomic_DNA"/>
</dbReference>
<dbReference type="Proteomes" id="UP000318711">
    <property type="component" value="Unassembled WGS sequence"/>
</dbReference>
<protein>
    <submittedName>
        <fullName evidence="6">General secretion pathway protein E</fullName>
    </submittedName>
</protein>
<evidence type="ECO:0000256" key="1">
    <source>
        <dbReference type="ARBA" id="ARBA00006611"/>
    </source>
</evidence>
<dbReference type="GO" id="GO:0005886">
    <property type="term" value="C:plasma membrane"/>
    <property type="evidence" value="ECO:0007669"/>
    <property type="project" value="TreeGrafter"/>
</dbReference>
<reference evidence="6 7" key="1">
    <citation type="submission" date="2017-07" db="EMBL/GenBank/DDBJ databases">
        <title>Mechanisms for carbon and nitrogen cycling indicate functional differentiation within the Candidate Phyla Radiation.</title>
        <authorList>
            <person name="Danczak R.E."/>
            <person name="Johnston M.D."/>
            <person name="Kenah C."/>
            <person name="Slattery M."/>
            <person name="Wrighton K.C."/>
            <person name="Wilkins M.J."/>
        </authorList>
    </citation>
    <scope>NUCLEOTIDE SEQUENCE [LARGE SCALE GENOMIC DNA]</scope>
    <source>
        <strain evidence="6">Licking1014_2</strain>
    </source>
</reference>
<comment type="similarity">
    <text evidence="1">Belongs to the GSP E family.</text>
</comment>
<dbReference type="CDD" id="cd01129">
    <property type="entry name" value="PulE-GspE-like"/>
    <property type="match status" value="1"/>
</dbReference>
<feature type="compositionally biased region" description="Low complexity" evidence="4">
    <location>
        <begin position="253"/>
        <end position="309"/>
    </location>
</feature>
<dbReference type="SUPFAM" id="SSF52540">
    <property type="entry name" value="P-loop containing nucleoside triphosphate hydrolases"/>
    <property type="match status" value="1"/>
</dbReference>
<feature type="domain" description="AAA+ ATPase" evidence="5">
    <location>
        <begin position="482"/>
        <end position="623"/>
    </location>
</feature>
<dbReference type="InterPro" id="IPR027417">
    <property type="entry name" value="P-loop_NTPase"/>
</dbReference>